<dbReference type="PANTHER" id="PTHR34700">
    <property type="entry name" value="POTASSIUM BINDING PROTEIN KBP"/>
    <property type="match status" value="1"/>
</dbReference>
<keyword evidence="2" id="KW-0812">Transmembrane</keyword>
<feature type="compositionally biased region" description="Low complexity" evidence="1">
    <location>
        <begin position="74"/>
        <end position="85"/>
    </location>
</feature>
<proteinExistence type="predicted"/>
<dbReference type="OrthoDB" id="9800780at2"/>
<dbReference type="Proteomes" id="UP000317648">
    <property type="component" value="Chromosome"/>
</dbReference>
<feature type="region of interest" description="Disordered" evidence="1">
    <location>
        <begin position="69"/>
        <end position="155"/>
    </location>
</feature>
<feature type="domain" description="LysM" evidence="3">
    <location>
        <begin position="313"/>
        <end position="363"/>
    </location>
</feature>
<protein>
    <submittedName>
        <fullName evidence="4">LysM domain/BON superfamily protein</fullName>
    </submittedName>
</protein>
<feature type="compositionally biased region" description="Low complexity" evidence="1">
    <location>
        <begin position="99"/>
        <end position="110"/>
    </location>
</feature>
<evidence type="ECO:0000256" key="1">
    <source>
        <dbReference type="SAM" id="MobiDB-lite"/>
    </source>
</evidence>
<evidence type="ECO:0000313" key="5">
    <source>
        <dbReference type="Proteomes" id="UP000317648"/>
    </source>
</evidence>
<dbReference type="Pfam" id="PF01476">
    <property type="entry name" value="LysM"/>
    <property type="match status" value="1"/>
</dbReference>
<dbReference type="SUPFAM" id="SSF54106">
    <property type="entry name" value="LysM domain"/>
    <property type="match status" value="1"/>
</dbReference>
<name>A0A518E188_9BACT</name>
<keyword evidence="5" id="KW-1185">Reference proteome</keyword>
<gene>
    <name evidence="4" type="ORF">Pla8534_57160</name>
</gene>
<accession>A0A518E188</accession>
<dbReference type="InterPro" id="IPR018392">
    <property type="entry name" value="LysM"/>
</dbReference>
<evidence type="ECO:0000259" key="3">
    <source>
        <dbReference type="PROSITE" id="PS51782"/>
    </source>
</evidence>
<keyword evidence="2" id="KW-0472">Membrane</keyword>
<keyword evidence="2" id="KW-1133">Transmembrane helix</keyword>
<dbReference type="InterPro" id="IPR036779">
    <property type="entry name" value="LysM_dom_sf"/>
</dbReference>
<reference evidence="4 5" key="1">
    <citation type="submission" date="2019-02" db="EMBL/GenBank/DDBJ databases">
        <title>Deep-cultivation of Planctomycetes and their phenomic and genomic characterization uncovers novel biology.</title>
        <authorList>
            <person name="Wiegand S."/>
            <person name="Jogler M."/>
            <person name="Boedeker C."/>
            <person name="Pinto D."/>
            <person name="Vollmers J."/>
            <person name="Rivas-Marin E."/>
            <person name="Kohn T."/>
            <person name="Peeters S.H."/>
            <person name="Heuer A."/>
            <person name="Rast P."/>
            <person name="Oberbeckmann S."/>
            <person name="Bunk B."/>
            <person name="Jeske O."/>
            <person name="Meyerdierks A."/>
            <person name="Storesund J.E."/>
            <person name="Kallscheuer N."/>
            <person name="Luecker S."/>
            <person name="Lage O.M."/>
            <person name="Pohl T."/>
            <person name="Merkel B.J."/>
            <person name="Hornburger P."/>
            <person name="Mueller R.-W."/>
            <person name="Bruemmer F."/>
            <person name="Labrenz M."/>
            <person name="Spormann A.M."/>
            <person name="Op den Camp H."/>
            <person name="Overmann J."/>
            <person name="Amann R."/>
            <person name="Jetten M.S.M."/>
            <person name="Mascher T."/>
            <person name="Medema M.H."/>
            <person name="Devos D.P."/>
            <person name="Kaster A.-K."/>
            <person name="Ovreas L."/>
            <person name="Rohde M."/>
            <person name="Galperin M.Y."/>
            <person name="Jogler C."/>
        </authorList>
    </citation>
    <scope>NUCLEOTIDE SEQUENCE [LARGE SCALE GENOMIC DNA]</scope>
    <source>
        <strain evidence="4 5">Pla85_3_4</strain>
    </source>
</reference>
<dbReference type="CDD" id="cd00118">
    <property type="entry name" value="LysM"/>
    <property type="match status" value="1"/>
</dbReference>
<dbReference type="Gene3D" id="3.10.350.10">
    <property type="entry name" value="LysM domain"/>
    <property type="match status" value="1"/>
</dbReference>
<feature type="region of interest" description="Disordered" evidence="1">
    <location>
        <begin position="186"/>
        <end position="212"/>
    </location>
</feature>
<evidence type="ECO:0000256" key="2">
    <source>
        <dbReference type="SAM" id="Phobius"/>
    </source>
</evidence>
<dbReference type="KEGG" id="lcre:Pla8534_57160"/>
<feature type="compositionally biased region" description="Polar residues" evidence="1">
    <location>
        <begin position="111"/>
        <end position="120"/>
    </location>
</feature>
<organism evidence="4 5">
    <name type="scientific">Lignipirellula cremea</name>
    <dbReference type="NCBI Taxonomy" id="2528010"/>
    <lineage>
        <taxon>Bacteria</taxon>
        <taxon>Pseudomonadati</taxon>
        <taxon>Planctomycetota</taxon>
        <taxon>Planctomycetia</taxon>
        <taxon>Pirellulales</taxon>
        <taxon>Pirellulaceae</taxon>
        <taxon>Lignipirellula</taxon>
    </lineage>
</organism>
<feature type="compositionally biased region" description="Low complexity" evidence="1">
    <location>
        <begin position="121"/>
        <end position="139"/>
    </location>
</feature>
<dbReference type="RefSeq" id="WP_145056621.1">
    <property type="nucleotide sequence ID" value="NZ_CP036433.1"/>
</dbReference>
<dbReference type="InterPro" id="IPR052196">
    <property type="entry name" value="Bact_Kbp"/>
</dbReference>
<dbReference type="EMBL" id="CP036433">
    <property type="protein sequence ID" value="QDU97859.1"/>
    <property type="molecule type" value="Genomic_DNA"/>
</dbReference>
<evidence type="ECO:0000313" key="4">
    <source>
        <dbReference type="EMBL" id="QDU97859.1"/>
    </source>
</evidence>
<dbReference type="PROSITE" id="PS51782">
    <property type="entry name" value="LYSM"/>
    <property type="match status" value="1"/>
</dbReference>
<feature type="transmembrane region" description="Helical" evidence="2">
    <location>
        <begin position="12"/>
        <end position="30"/>
    </location>
</feature>
<sequence>MNQPQKFQTEVRLGMAVLVLLVIGLGAAAWRRFQMQPATKPLAAATSVAPQSANAGQRPSTSIPANRLLADHGATNPDTNAAPAPRSGGSFTTFRENYTSDTAGAAASSDQLPSPRNTLTPASSSSRPPAAEPPSAFSPRTYPVQPAANHDAANTRPNAAPAAFEAPVTNPPGGAFNPYGGNARPTGAAAIPSTDTASEYAGPAAGPVHPASASLPLPAPRAFTAGQGLPPAQTLPNDSFWMISERAYGTGVYFKALYQHNRDQFPYPDRLPTGAPLQIPPLAELQVLYPDLCPEPEAAAPKENVLPEATRRRLYSVRNGDTLYEIARRELGEGSRWTDIYRLNQAKLGDRYDNLPVDMQLVLPE</sequence>
<dbReference type="AlphaFoldDB" id="A0A518E188"/>
<dbReference type="PANTHER" id="PTHR34700:SF4">
    <property type="entry name" value="PHAGE-LIKE ELEMENT PBSX PROTEIN XKDP"/>
    <property type="match status" value="1"/>
</dbReference>